<dbReference type="Pfam" id="PF17938">
    <property type="entry name" value="TetR_C_29"/>
    <property type="match status" value="1"/>
</dbReference>
<keyword evidence="2 4" id="KW-0238">DNA-binding</keyword>
<dbReference type="PROSITE" id="PS01081">
    <property type="entry name" value="HTH_TETR_1"/>
    <property type="match status" value="1"/>
</dbReference>
<dbReference type="Pfam" id="PF00440">
    <property type="entry name" value="TetR_N"/>
    <property type="match status" value="1"/>
</dbReference>
<proteinExistence type="predicted"/>
<comment type="caution">
    <text evidence="6">The sequence shown here is derived from an EMBL/GenBank/DDBJ whole genome shotgun (WGS) entry which is preliminary data.</text>
</comment>
<evidence type="ECO:0000259" key="5">
    <source>
        <dbReference type="PROSITE" id="PS50977"/>
    </source>
</evidence>
<dbReference type="SUPFAM" id="SSF48498">
    <property type="entry name" value="Tetracyclin repressor-like, C-terminal domain"/>
    <property type="match status" value="1"/>
</dbReference>
<reference evidence="6 7" key="1">
    <citation type="submission" date="2019-06" db="EMBL/GenBank/DDBJ databases">
        <title>A novel bacterium of genus Pontibacter, isolated from marine sediment.</title>
        <authorList>
            <person name="Huang H."/>
            <person name="Mo K."/>
            <person name="Hu Y."/>
        </authorList>
    </citation>
    <scope>NUCLEOTIDE SEQUENCE [LARGE SCALE GENOMIC DNA]</scope>
    <source>
        <strain evidence="6 7">HB172049</strain>
    </source>
</reference>
<dbReference type="RefSeq" id="WP_140618606.1">
    <property type="nucleotide sequence ID" value="NZ_VFRQ01000001.1"/>
</dbReference>
<dbReference type="GO" id="GO:0000976">
    <property type="term" value="F:transcription cis-regulatory region binding"/>
    <property type="evidence" value="ECO:0007669"/>
    <property type="project" value="TreeGrafter"/>
</dbReference>
<dbReference type="InterPro" id="IPR009057">
    <property type="entry name" value="Homeodomain-like_sf"/>
</dbReference>
<feature type="domain" description="HTH tetR-type" evidence="5">
    <location>
        <begin position="6"/>
        <end position="66"/>
    </location>
</feature>
<evidence type="ECO:0000313" key="7">
    <source>
        <dbReference type="Proteomes" id="UP000316727"/>
    </source>
</evidence>
<protein>
    <submittedName>
        <fullName evidence="6">TetR/AcrR family transcriptional regulator</fullName>
    </submittedName>
</protein>
<sequence length="212" mass="24498">MVTKKEDKKEHIIDTAERVFGEFGYEGASTRLLASEAGVNMAMLNYYFGSKDGLLRAVLERRISSMRAVLEDIYQQPITNWQKLERMIEAYLNRVLTNNCFHRLVQRELSLAQRHDTADLISEHVFLNLKVMRQVIVDGMADGTFREVDAEMTIASVIGTKYYLLNSTDILSRLLNADMQDKVQLEEVIKPRVKKHLLSLLKSYLLKQNEEK</sequence>
<dbReference type="InterPro" id="IPR023772">
    <property type="entry name" value="DNA-bd_HTH_TetR-type_CS"/>
</dbReference>
<keyword evidence="3" id="KW-0804">Transcription</keyword>
<dbReference type="InterPro" id="IPR050109">
    <property type="entry name" value="HTH-type_TetR-like_transc_reg"/>
</dbReference>
<dbReference type="AlphaFoldDB" id="A0A501WBX3"/>
<name>A0A501WBX3_9BACT</name>
<evidence type="ECO:0000256" key="1">
    <source>
        <dbReference type="ARBA" id="ARBA00023015"/>
    </source>
</evidence>
<dbReference type="Proteomes" id="UP000316727">
    <property type="component" value="Unassembled WGS sequence"/>
</dbReference>
<dbReference type="Gene3D" id="1.10.357.10">
    <property type="entry name" value="Tetracycline Repressor, domain 2"/>
    <property type="match status" value="1"/>
</dbReference>
<keyword evidence="7" id="KW-1185">Reference proteome</keyword>
<dbReference type="PANTHER" id="PTHR30055:SF234">
    <property type="entry name" value="HTH-TYPE TRANSCRIPTIONAL REGULATOR BETI"/>
    <property type="match status" value="1"/>
</dbReference>
<dbReference type="InterPro" id="IPR036271">
    <property type="entry name" value="Tet_transcr_reg_TetR-rel_C_sf"/>
</dbReference>
<evidence type="ECO:0000313" key="6">
    <source>
        <dbReference type="EMBL" id="TPE46015.1"/>
    </source>
</evidence>
<evidence type="ECO:0000256" key="2">
    <source>
        <dbReference type="ARBA" id="ARBA00023125"/>
    </source>
</evidence>
<accession>A0A501WBX3</accession>
<dbReference type="GO" id="GO:0003700">
    <property type="term" value="F:DNA-binding transcription factor activity"/>
    <property type="evidence" value="ECO:0007669"/>
    <property type="project" value="TreeGrafter"/>
</dbReference>
<dbReference type="OrthoDB" id="9789566at2"/>
<evidence type="ECO:0000256" key="3">
    <source>
        <dbReference type="ARBA" id="ARBA00023163"/>
    </source>
</evidence>
<gene>
    <name evidence="6" type="ORF">FJM65_01330</name>
</gene>
<dbReference type="PRINTS" id="PR00455">
    <property type="entry name" value="HTHTETR"/>
</dbReference>
<dbReference type="InterPro" id="IPR001647">
    <property type="entry name" value="HTH_TetR"/>
</dbReference>
<dbReference type="InterPro" id="IPR041474">
    <property type="entry name" value="NicS_C"/>
</dbReference>
<evidence type="ECO:0000256" key="4">
    <source>
        <dbReference type="PROSITE-ProRule" id="PRU00335"/>
    </source>
</evidence>
<keyword evidence="1" id="KW-0805">Transcription regulation</keyword>
<dbReference type="SUPFAM" id="SSF46689">
    <property type="entry name" value="Homeodomain-like"/>
    <property type="match status" value="1"/>
</dbReference>
<dbReference type="PROSITE" id="PS50977">
    <property type="entry name" value="HTH_TETR_2"/>
    <property type="match status" value="1"/>
</dbReference>
<feature type="DNA-binding region" description="H-T-H motif" evidence="4">
    <location>
        <begin position="29"/>
        <end position="48"/>
    </location>
</feature>
<dbReference type="EMBL" id="VFRQ01000001">
    <property type="protein sequence ID" value="TPE46015.1"/>
    <property type="molecule type" value="Genomic_DNA"/>
</dbReference>
<dbReference type="PANTHER" id="PTHR30055">
    <property type="entry name" value="HTH-TYPE TRANSCRIPTIONAL REGULATOR RUTR"/>
    <property type="match status" value="1"/>
</dbReference>
<organism evidence="6 7">
    <name type="scientific">Pontibacter mangrovi</name>
    <dbReference type="NCBI Taxonomy" id="2589816"/>
    <lineage>
        <taxon>Bacteria</taxon>
        <taxon>Pseudomonadati</taxon>
        <taxon>Bacteroidota</taxon>
        <taxon>Cytophagia</taxon>
        <taxon>Cytophagales</taxon>
        <taxon>Hymenobacteraceae</taxon>
        <taxon>Pontibacter</taxon>
    </lineage>
</organism>